<protein>
    <recommendedName>
        <fullName evidence="3">CHCH domain-containing protein</fullName>
    </recommendedName>
</protein>
<dbReference type="AlphaFoldDB" id="A0A484MHZ1"/>
<dbReference type="EMBL" id="OOIL02003592">
    <property type="protein sequence ID" value="VFQ88641.1"/>
    <property type="molecule type" value="Genomic_DNA"/>
</dbReference>
<proteinExistence type="predicted"/>
<evidence type="ECO:0000313" key="1">
    <source>
        <dbReference type="EMBL" id="VFQ88641.1"/>
    </source>
</evidence>
<sequence>MGASVSSERQRRDVFAKRCAIIHVGYDQGVVAQALAGANAQAKPTQGDDGSLIAAPTSHADIVNDLCRSHAKSLMDCLNMHNDHKNCKFSFDALMKCVSIGS</sequence>
<accession>A0A484MHZ1</accession>
<evidence type="ECO:0000313" key="2">
    <source>
        <dbReference type="Proteomes" id="UP000595140"/>
    </source>
</evidence>
<gene>
    <name evidence="1" type="ORF">CCAM_LOCUS30417</name>
</gene>
<keyword evidence="2" id="KW-1185">Reference proteome</keyword>
<reference evidence="1 2" key="1">
    <citation type="submission" date="2018-04" db="EMBL/GenBank/DDBJ databases">
        <authorList>
            <person name="Vogel A."/>
        </authorList>
    </citation>
    <scope>NUCLEOTIDE SEQUENCE [LARGE SCALE GENOMIC DNA]</scope>
</reference>
<name>A0A484MHZ1_9ASTE</name>
<evidence type="ECO:0008006" key="3">
    <source>
        <dbReference type="Google" id="ProtNLM"/>
    </source>
</evidence>
<dbReference type="Proteomes" id="UP000595140">
    <property type="component" value="Unassembled WGS sequence"/>
</dbReference>
<organism evidence="1 2">
    <name type="scientific">Cuscuta campestris</name>
    <dbReference type="NCBI Taxonomy" id="132261"/>
    <lineage>
        <taxon>Eukaryota</taxon>
        <taxon>Viridiplantae</taxon>
        <taxon>Streptophyta</taxon>
        <taxon>Embryophyta</taxon>
        <taxon>Tracheophyta</taxon>
        <taxon>Spermatophyta</taxon>
        <taxon>Magnoliopsida</taxon>
        <taxon>eudicotyledons</taxon>
        <taxon>Gunneridae</taxon>
        <taxon>Pentapetalae</taxon>
        <taxon>asterids</taxon>
        <taxon>lamiids</taxon>
        <taxon>Solanales</taxon>
        <taxon>Convolvulaceae</taxon>
        <taxon>Cuscuteae</taxon>
        <taxon>Cuscuta</taxon>
        <taxon>Cuscuta subgen. Grammica</taxon>
        <taxon>Cuscuta sect. Cleistogrammica</taxon>
    </lineage>
</organism>